<dbReference type="EMBL" id="NIDF01000058">
    <property type="protein sequence ID" value="TYJ54552.1"/>
    <property type="molecule type" value="Genomic_DNA"/>
</dbReference>
<keyword evidence="3" id="KW-1185">Reference proteome</keyword>
<organism evidence="2 3">
    <name type="scientific">Cryptococcus floricola</name>
    <dbReference type="NCBI Taxonomy" id="2591691"/>
    <lineage>
        <taxon>Eukaryota</taxon>
        <taxon>Fungi</taxon>
        <taxon>Dikarya</taxon>
        <taxon>Basidiomycota</taxon>
        <taxon>Agaricomycotina</taxon>
        <taxon>Tremellomycetes</taxon>
        <taxon>Tremellales</taxon>
        <taxon>Cryptococcaceae</taxon>
        <taxon>Cryptococcus</taxon>
    </lineage>
</organism>
<dbReference type="AlphaFoldDB" id="A0A5D3AUN6"/>
<reference evidence="2 3" key="1">
    <citation type="submission" date="2017-05" db="EMBL/GenBank/DDBJ databases">
        <title>The Genome Sequence of Tsuchiyaea wingfieldii DSM 27421.</title>
        <authorList>
            <person name="Cuomo C."/>
            <person name="Passer A."/>
            <person name="Billmyre B."/>
            <person name="Heitman J."/>
        </authorList>
    </citation>
    <scope>NUCLEOTIDE SEQUENCE [LARGE SCALE GENOMIC DNA]</scope>
    <source>
        <strain evidence="2 3">DSM 27421</strain>
    </source>
</reference>
<feature type="compositionally biased region" description="Pro residues" evidence="1">
    <location>
        <begin position="22"/>
        <end position="31"/>
    </location>
</feature>
<feature type="compositionally biased region" description="Polar residues" evidence="1">
    <location>
        <begin position="1"/>
        <end position="14"/>
    </location>
</feature>
<name>A0A5D3AUN6_9TREE</name>
<proteinExistence type="predicted"/>
<evidence type="ECO:0000256" key="1">
    <source>
        <dbReference type="SAM" id="MobiDB-lite"/>
    </source>
</evidence>
<evidence type="ECO:0000313" key="3">
    <source>
        <dbReference type="Proteomes" id="UP000322245"/>
    </source>
</evidence>
<protein>
    <submittedName>
        <fullName evidence="2">Uncharacterized protein</fullName>
    </submittedName>
</protein>
<accession>A0A5D3AUN6</accession>
<feature type="compositionally biased region" description="Low complexity" evidence="1">
    <location>
        <begin position="360"/>
        <end position="372"/>
    </location>
</feature>
<evidence type="ECO:0000313" key="2">
    <source>
        <dbReference type="EMBL" id="TYJ54552.1"/>
    </source>
</evidence>
<sequence>MPLSQKEPTNTTSPMPKRKSIDPPPPQPPPLSSLDAALDLLVCDTFTRLDSIAAKFEACAAVKLNDGVVHARWEEAVKRYWVMKSMDELTCGAEKNCPAGGNGNGCIGSLPDGEDGVMEDAENTVKSERDGKSRPMPTAYPGAVSVHNLAADEEDEWRKWNPRLGNVVLVDTAHDGIWPGKIIDKKAFFQGRTTPRGNHFFPVRIYNEFMPPVISIKARLIPFHLRPKPPLLASASLQSAYHHAKNPGGFDVLATAREAHSARTRLHPGVTGEDNQVKYKAEREEWNTQVNWVMSERRMEKLRILAEERGRVLREVGRSASTPVCEANGESSATDERLDSIFGVPKKRRTSLPPPKPKLDPTIPALSIIPSAPSTPPPRTAGSPSMASYIRPSLSNQRTNSPRRTPTRRDRDKRMYALSGVGELSPAASVRRTYTPPRILPSGDETAPSGFGMPEEVKSGRFDFTSPLGPVKMGKLVPVDSKSKPGGADGTPPGKTGRSGSLEIVREEDEEEGWSVVSRKGRRAGSEPAGARVGLPSGEQGQGESMGGAEDMEL</sequence>
<feature type="region of interest" description="Disordered" evidence="1">
    <location>
        <begin position="1"/>
        <end position="33"/>
    </location>
</feature>
<dbReference type="Proteomes" id="UP000322245">
    <property type="component" value="Unassembled WGS sequence"/>
</dbReference>
<gene>
    <name evidence="2" type="ORF">B9479_004779</name>
</gene>
<comment type="caution">
    <text evidence="2">The sequence shown here is derived from an EMBL/GenBank/DDBJ whole genome shotgun (WGS) entry which is preliminary data.</text>
</comment>
<feature type="region of interest" description="Disordered" evidence="1">
    <location>
        <begin position="321"/>
        <end position="554"/>
    </location>
</feature>